<feature type="compositionally biased region" description="Basic and acidic residues" evidence="1">
    <location>
        <begin position="91"/>
        <end position="102"/>
    </location>
</feature>
<gene>
    <name evidence="2" type="ORF">PODLI_1B042252</name>
</gene>
<proteinExistence type="predicted"/>
<feature type="region of interest" description="Disordered" evidence="1">
    <location>
        <begin position="82"/>
        <end position="102"/>
    </location>
</feature>
<evidence type="ECO:0000313" key="3">
    <source>
        <dbReference type="Proteomes" id="UP001178461"/>
    </source>
</evidence>
<dbReference type="Proteomes" id="UP001178461">
    <property type="component" value="Chromosome 1"/>
</dbReference>
<evidence type="ECO:0000313" key="2">
    <source>
        <dbReference type="EMBL" id="CAI5764477.1"/>
    </source>
</evidence>
<reference evidence="2" key="1">
    <citation type="submission" date="2022-12" db="EMBL/GenBank/DDBJ databases">
        <authorList>
            <person name="Alioto T."/>
            <person name="Alioto T."/>
            <person name="Gomez Garrido J."/>
        </authorList>
    </citation>
    <scope>NUCLEOTIDE SEQUENCE</scope>
</reference>
<evidence type="ECO:0000256" key="1">
    <source>
        <dbReference type="SAM" id="MobiDB-lite"/>
    </source>
</evidence>
<organism evidence="2 3">
    <name type="scientific">Podarcis lilfordi</name>
    <name type="common">Lilford's wall lizard</name>
    <dbReference type="NCBI Taxonomy" id="74358"/>
    <lineage>
        <taxon>Eukaryota</taxon>
        <taxon>Metazoa</taxon>
        <taxon>Chordata</taxon>
        <taxon>Craniata</taxon>
        <taxon>Vertebrata</taxon>
        <taxon>Euteleostomi</taxon>
        <taxon>Lepidosauria</taxon>
        <taxon>Squamata</taxon>
        <taxon>Bifurcata</taxon>
        <taxon>Unidentata</taxon>
        <taxon>Episquamata</taxon>
        <taxon>Laterata</taxon>
        <taxon>Lacertibaenia</taxon>
        <taxon>Lacertidae</taxon>
        <taxon>Podarcis</taxon>
    </lineage>
</organism>
<keyword evidence="3" id="KW-1185">Reference proteome</keyword>
<accession>A0AA35JQV7</accession>
<dbReference type="AlphaFoldDB" id="A0AA35JQV7"/>
<protein>
    <submittedName>
        <fullName evidence="2">Uncharacterized protein</fullName>
    </submittedName>
</protein>
<name>A0AA35JQV7_9SAUR</name>
<feature type="region of interest" description="Disordered" evidence="1">
    <location>
        <begin position="30"/>
        <end position="52"/>
    </location>
</feature>
<dbReference type="EMBL" id="OX395126">
    <property type="protein sequence ID" value="CAI5764477.1"/>
    <property type="molecule type" value="Genomic_DNA"/>
</dbReference>
<sequence>MPEVIFMQTCKDTPGGGQTCHGVRNRQRFQQFRSCQKPEDKHSHQRPTTPPRKNFIQQSVLMSNKELAPLITVFSIKKRPPQIRAARRKNSMGDKEICPKAR</sequence>